<sequence>MYAVDSRPFAVAFIPKEFLAQVIKRRHITRRFQVPLERINREIPLRVIGQLCAEIARRLIQVHCHAFKTALIDALGNAFADISVSVNKARFEVQQQLILRGFDLH</sequence>
<dbReference type="EMBL" id="FXAN01000066">
    <property type="protein sequence ID" value="SMG01053.1"/>
    <property type="molecule type" value="Genomic_DNA"/>
</dbReference>
<reference evidence="1 2" key="1">
    <citation type="submission" date="2017-04" db="EMBL/GenBank/DDBJ databases">
        <authorList>
            <person name="Afonso C.L."/>
            <person name="Miller P.J."/>
            <person name="Scott M.A."/>
            <person name="Spackman E."/>
            <person name="Goraichik I."/>
            <person name="Dimitrov K.M."/>
            <person name="Suarez D.L."/>
            <person name="Swayne D.E."/>
        </authorList>
    </citation>
    <scope>NUCLEOTIDE SEQUENCE [LARGE SCALE GENOMIC DNA]</scope>
    <source>
        <strain evidence="1">LMG 28154</strain>
    </source>
</reference>
<protein>
    <submittedName>
        <fullName evidence="1">Uncharacterized protein</fullName>
    </submittedName>
</protein>
<evidence type="ECO:0000313" key="1">
    <source>
        <dbReference type="EMBL" id="SMG01053.1"/>
    </source>
</evidence>
<dbReference type="Proteomes" id="UP000198460">
    <property type="component" value="Unassembled WGS sequence"/>
</dbReference>
<name>A0A238H7K3_9BURK</name>
<accession>A0A238H7K3</accession>
<proteinExistence type="predicted"/>
<dbReference type="AlphaFoldDB" id="A0A238H7K3"/>
<gene>
    <name evidence="1" type="ORF">BSIN_4039</name>
</gene>
<organism evidence="1 2">
    <name type="scientific">Burkholderia singularis</name>
    <dbReference type="NCBI Taxonomy" id="1503053"/>
    <lineage>
        <taxon>Bacteria</taxon>
        <taxon>Pseudomonadati</taxon>
        <taxon>Pseudomonadota</taxon>
        <taxon>Betaproteobacteria</taxon>
        <taxon>Burkholderiales</taxon>
        <taxon>Burkholderiaceae</taxon>
        <taxon>Burkholderia</taxon>
        <taxon>pseudomallei group</taxon>
    </lineage>
</organism>
<evidence type="ECO:0000313" key="2">
    <source>
        <dbReference type="Proteomes" id="UP000198460"/>
    </source>
</evidence>